<comment type="caution">
    <text evidence="3">The sequence shown here is derived from an EMBL/GenBank/DDBJ whole genome shotgun (WGS) entry which is preliminary data.</text>
</comment>
<evidence type="ECO:0000313" key="4">
    <source>
        <dbReference type="Proteomes" id="UP001501752"/>
    </source>
</evidence>
<dbReference type="Proteomes" id="UP001501752">
    <property type="component" value="Unassembled WGS sequence"/>
</dbReference>
<dbReference type="EMBL" id="BAABIS010000001">
    <property type="protein sequence ID" value="GAA4849903.1"/>
    <property type="molecule type" value="Genomic_DNA"/>
</dbReference>
<keyword evidence="4" id="KW-1185">Reference proteome</keyword>
<reference evidence="4" key="1">
    <citation type="journal article" date="2019" name="Int. J. Syst. Evol. Microbiol.">
        <title>The Global Catalogue of Microorganisms (GCM) 10K type strain sequencing project: providing services to taxonomists for standard genome sequencing and annotation.</title>
        <authorList>
            <consortium name="The Broad Institute Genomics Platform"/>
            <consortium name="The Broad Institute Genome Sequencing Center for Infectious Disease"/>
            <person name="Wu L."/>
            <person name="Ma J."/>
        </authorList>
    </citation>
    <scope>NUCLEOTIDE SEQUENCE [LARGE SCALE GENOMIC DNA]</scope>
    <source>
        <strain evidence="4">JCM 13006</strain>
    </source>
</reference>
<sequence>MKLRALAPLALAAVLAAGTTAAATGSTTGSTTDTADTANACRTPLGRSLQLTLDDGLVMRFDYTADGASLTGTILAAGDTGGEVGHVTTVPVDLAQVSTGVWLANWIEADDLTISLAQDMRTRTARTYWSYSLGDGHRGGESHSGTFTCLPGTTG</sequence>
<evidence type="ECO:0000259" key="2">
    <source>
        <dbReference type="Pfam" id="PF22036"/>
    </source>
</evidence>
<keyword evidence="1" id="KW-0732">Signal</keyword>
<protein>
    <recommendedName>
        <fullName evidence="2">MoaF-like domain-containing protein</fullName>
    </recommendedName>
</protein>
<dbReference type="RefSeq" id="WP_345697199.1">
    <property type="nucleotide sequence ID" value="NZ_BAABIS010000001.1"/>
</dbReference>
<feature type="signal peptide" evidence="1">
    <location>
        <begin position="1"/>
        <end position="22"/>
    </location>
</feature>
<dbReference type="InterPro" id="IPR053892">
    <property type="entry name" value="MoaF-like"/>
</dbReference>
<feature type="chain" id="PRO_5047046032" description="MoaF-like domain-containing protein" evidence="1">
    <location>
        <begin position="23"/>
        <end position="155"/>
    </location>
</feature>
<feature type="domain" description="MoaF-like" evidence="2">
    <location>
        <begin position="46"/>
        <end position="137"/>
    </location>
</feature>
<organism evidence="3 4">
    <name type="scientific">Kitasatospora terrestris</name>
    <dbReference type="NCBI Taxonomy" id="258051"/>
    <lineage>
        <taxon>Bacteria</taxon>
        <taxon>Bacillati</taxon>
        <taxon>Actinomycetota</taxon>
        <taxon>Actinomycetes</taxon>
        <taxon>Kitasatosporales</taxon>
        <taxon>Streptomycetaceae</taxon>
        <taxon>Kitasatospora</taxon>
    </lineage>
</organism>
<evidence type="ECO:0000313" key="3">
    <source>
        <dbReference type="EMBL" id="GAA4849903.1"/>
    </source>
</evidence>
<name>A0ABP9DLD2_9ACTN</name>
<proteinExistence type="predicted"/>
<gene>
    <name evidence="3" type="ORF">GCM10023235_28530</name>
</gene>
<accession>A0ABP9DLD2</accession>
<evidence type="ECO:0000256" key="1">
    <source>
        <dbReference type="SAM" id="SignalP"/>
    </source>
</evidence>
<dbReference type="Pfam" id="PF22036">
    <property type="entry name" value="MoaF_like"/>
    <property type="match status" value="1"/>
</dbReference>